<dbReference type="GO" id="GO:0005634">
    <property type="term" value="C:nucleus"/>
    <property type="evidence" value="ECO:0007669"/>
    <property type="project" value="UniProtKB-SubCell"/>
</dbReference>
<keyword evidence="3 4" id="KW-0804">Transcription</keyword>
<dbReference type="Pfam" id="PF03479">
    <property type="entry name" value="PCC"/>
    <property type="match status" value="1"/>
</dbReference>
<accession>A0AAP0GMY9</accession>
<organism evidence="8 9">
    <name type="scientific">Deinandra increscens subsp. villosa</name>
    <dbReference type="NCBI Taxonomy" id="3103831"/>
    <lineage>
        <taxon>Eukaryota</taxon>
        <taxon>Viridiplantae</taxon>
        <taxon>Streptophyta</taxon>
        <taxon>Embryophyta</taxon>
        <taxon>Tracheophyta</taxon>
        <taxon>Spermatophyta</taxon>
        <taxon>Magnoliopsida</taxon>
        <taxon>eudicotyledons</taxon>
        <taxon>Gunneridae</taxon>
        <taxon>Pentapetalae</taxon>
        <taxon>asterids</taxon>
        <taxon>campanulids</taxon>
        <taxon>Asterales</taxon>
        <taxon>Asteraceae</taxon>
        <taxon>Asteroideae</taxon>
        <taxon>Heliantheae alliance</taxon>
        <taxon>Madieae</taxon>
        <taxon>Madiinae</taxon>
        <taxon>Deinandra</taxon>
    </lineage>
</organism>
<sequence length="136" mass="13522">MYMLADSDGNQTIRSSGLSVSLAGSDGRVLGGGVAGSLVAATPVQVVVGSFIADAKKPKSNSRPTVTPPPANMLTFGGGGGGSVPGASPASDGPSGESSDDSGSSPLHRQPGSYNNASQQQQQLHHEHAPQLKTAN</sequence>
<comment type="caution">
    <text evidence="8">The sequence shown here is derived from an EMBL/GenBank/DDBJ whole genome shotgun (WGS) entry which is preliminary data.</text>
</comment>
<evidence type="ECO:0000256" key="6">
    <source>
        <dbReference type="SAM" id="Phobius"/>
    </source>
</evidence>
<dbReference type="Proteomes" id="UP001408789">
    <property type="component" value="Unassembled WGS sequence"/>
</dbReference>
<dbReference type="CDD" id="cd11378">
    <property type="entry name" value="DUF296"/>
    <property type="match status" value="1"/>
</dbReference>
<evidence type="ECO:0000313" key="9">
    <source>
        <dbReference type="Proteomes" id="UP001408789"/>
    </source>
</evidence>
<comment type="domain">
    <text evidence="4">The PPC domain mediates interactions between AHL proteins.</text>
</comment>
<evidence type="ECO:0000256" key="5">
    <source>
        <dbReference type="SAM" id="MobiDB-lite"/>
    </source>
</evidence>
<keyword evidence="1 4" id="KW-0805">Transcription regulation</keyword>
<feature type="transmembrane region" description="Helical" evidence="6">
    <location>
        <begin position="29"/>
        <end position="53"/>
    </location>
</feature>
<feature type="compositionally biased region" description="Polar residues" evidence="5">
    <location>
        <begin position="112"/>
        <end position="123"/>
    </location>
</feature>
<keyword evidence="6" id="KW-0812">Transmembrane</keyword>
<dbReference type="AlphaFoldDB" id="A0AAP0GMY9"/>
<evidence type="ECO:0000259" key="7">
    <source>
        <dbReference type="Pfam" id="PF03479"/>
    </source>
</evidence>
<evidence type="ECO:0000256" key="1">
    <source>
        <dbReference type="ARBA" id="ARBA00023015"/>
    </source>
</evidence>
<feature type="compositionally biased region" description="Low complexity" evidence="5">
    <location>
        <begin position="85"/>
        <end position="106"/>
    </location>
</feature>
<dbReference type="InterPro" id="IPR039605">
    <property type="entry name" value="AHL"/>
</dbReference>
<feature type="region of interest" description="Disordered" evidence="5">
    <location>
        <begin position="1"/>
        <end position="22"/>
    </location>
</feature>
<keyword evidence="6" id="KW-0472">Membrane</keyword>
<keyword evidence="2 4" id="KW-0238">DNA-binding</keyword>
<name>A0AAP0GMY9_9ASTR</name>
<dbReference type="PANTHER" id="PTHR31500:SF51">
    <property type="entry name" value="AT-HOOK MOTIF NUCLEAR-LOCALIZED PROTEIN 8"/>
    <property type="match status" value="1"/>
</dbReference>
<dbReference type="EMBL" id="JBCNJP010000027">
    <property type="protein sequence ID" value="KAK9053370.1"/>
    <property type="molecule type" value="Genomic_DNA"/>
</dbReference>
<evidence type="ECO:0000256" key="4">
    <source>
        <dbReference type="RuleBase" id="RU367031"/>
    </source>
</evidence>
<evidence type="ECO:0000313" key="8">
    <source>
        <dbReference type="EMBL" id="KAK9053370.1"/>
    </source>
</evidence>
<evidence type="ECO:0000256" key="2">
    <source>
        <dbReference type="ARBA" id="ARBA00023125"/>
    </source>
</evidence>
<protein>
    <recommendedName>
        <fullName evidence="4">AT-hook motif nuclear-localized protein</fullName>
    </recommendedName>
</protein>
<keyword evidence="4" id="KW-0539">Nucleus</keyword>
<comment type="subcellular location">
    <subcellularLocation>
        <location evidence="4">Nucleus</location>
    </subcellularLocation>
</comment>
<feature type="region of interest" description="Disordered" evidence="5">
    <location>
        <begin position="52"/>
        <end position="136"/>
    </location>
</feature>
<dbReference type="GO" id="GO:0003680">
    <property type="term" value="F:minor groove of adenine-thymine-rich DNA binding"/>
    <property type="evidence" value="ECO:0007669"/>
    <property type="project" value="UniProtKB-UniRule"/>
</dbReference>
<comment type="function">
    <text evidence="4">Transcription factor that specifically binds AT-rich DNA sequences related to the nuclear matrix attachment regions (MARs).</text>
</comment>
<feature type="domain" description="PPC" evidence="7">
    <location>
        <begin position="17"/>
        <end position="52"/>
    </location>
</feature>
<keyword evidence="9" id="KW-1185">Reference proteome</keyword>
<evidence type="ECO:0000256" key="3">
    <source>
        <dbReference type="ARBA" id="ARBA00023163"/>
    </source>
</evidence>
<keyword evidence="6" id="KW-1133">Transmembrane helix</keyword>
<feature type="compositionally biased region" description="Polar residues" evidence="5">
    <location>
        <begin position="8"/>
        <end position="19"/>
    </location>
</feature>
<dbReference type="InterPro" id="IPR005175">
    <property type="entry name" value="PPC_dom"/>
</dbReference>
<dbReference type="Gene3D" id="3.30.1330.80">
    <property type="entry name" value="Hypothetical protein, similar to alpha- acetolactate decarboxylase, domain 2"/>
    <property type="match status" value="1"/>
</dbReference>
<gene>
    <name evidence="8" type="ORF">SSX86_030003</name>
</gene>
<dbReference type="SUPFAM" id="SSF117856">
    <property type="entry name" value="AF0104/ALDC/Ptd012-like"/>
    <property type="match status" value="1"/>
</dbReference>
<proteinExistence type="predicted"/>
<dbReference type="PANTHER" id="PTHR31500">
    <property type="entry name" value="AT-HOOK MOTIF NUCLEAR-LOCALIZED PROTEIN 9"/>
    <property type="match status" value="1"/>
</dbReference>
<reference evidence="8 9" key="1">
    <citation type="submission" date="2024-04" db="EMBL/GenBank/DDBJ databases">
        <title>The reference genome of an endangered Asteraceae, Deinandra increscens subsp. villosa, native to the Central Coast of California.</title>
        <authorList>
            <person name="Guilliams M."/>
            <person name="Hasenstab-Lehman K."/>
            <person name="Meyer R."/>
            <person name="Mcevoy S."/>
        </authorList>
    </citation>
    <scope>NUCLEOTIDE SEQUENCE [LARGE SCALE GENOMIC DNA]</scope>
    <source>
        <tissue evidence="8">Leaf</tissue>
    </source>
</reference>